<reference evidence="4" key="1">
    <citation type="submission" date="2016-06" db="EMBL/GenBank/DDBJ databases">
        <authorList>
            <person name="Varghese N."/>
            <person name="Submissions Spin"/>
        </authorList>
    </citation>
    <scope>NUCLEOTIDE SEQUENCE [LARGE SCALE GENOMIC DNA]</scope>
    <source>
        <strain evidence="4">DSM 45246</strain>
    </source>
</reference>
<accession>A0A1C4VLU0</accession>
<feature type="compositionally biased region" description="Low complexity" evidence="1">
    <location>
        <begin position="79"/>
        <end position="93"/>
    </location>
</feature>
<evidence type="ECO:0000313" key="3">
    <source>
        <dbReference type="EMBL" id="SCE84994.1"/>
    </source>
</evidence>
<name>A0A1C4VLU0_9ACTN</name>
<organism evidence="3 4">
    <name type="scientific">Micromonospora chaiyaphumensis</name>
    <dbReference type="NCBI Taxonomy" id="307119"/>
    <lineage>
        <taxon>Bacteria</taxon>
        <taxon>Bacillati</taxon>
        <taxon>Actinomycetota</taxon>
        <taxon>Actinomycetes</taxon>
        <taxon>Micromonosporales</taxon>
        <taxon>Micromonosporaceae</taxon>
        <taxon>Micromonospora</taxon>
    </lineage>
</organism>
<evidence type="ECO:0000313" key="4">
    <source>
        <dbReference type="Proteomes" id="UP000199629"/>
    </source>
</evidence>
<proteinExistence type="predicted"/>
<feature type="compositionally biased region" description="Gly residues" evidence="1">
    <location>
        <begin position="94"/>
        <end position="107"/>
    </location>
</feature>
<dbReference type="AlphaFoldDB" id="A0A1C4VLU0"/>
<feature type="region of interest" description="Disordered" evidence="1">
    <location>
        <begin position="58"/>
        <end position="153"/>
    </location>
</feature>
<feature type="signal peptide" evidence="2">
    <location>
        <begin position="1"/>
        <end position="23"/>
    </location>
</feature>
<keyword evidence="2" id="KW-0732">Signal</keyword>
<dbReference type="Proteomes" id="UP000199629">
    <property type="component" value="Unassembled WGS sequence"/>
</dbReference>
<protein>
    <recommendedName>
        <fullName evidence="5">PT repeat-containing protein</fullName>
    </recommendedName>
</protein>
<dbReference type="PROSITE" id="PS51257">
    <property type="entry name" value="PROKAR_LIPOPROTEIN"/>
    <property type="match status" value="1"/>
</dbReference>
<dbReference type="EMBL" id="FMCS01000002">
    <property type="protein sequence ID" value="SCE84994.1"/>
    <property type="molecule type" value="Genomic_DNA"/>
</dbReference>
<feature type="compositionally biased region" description="Gly residues" evidence="1">
    <location>
        <begin position="134"/>
        <end position="149"/>
    </location>
</feature>
<dbReference type="RefSeq" id="WP_091260995.1">
    <property type="nucleotide sequence ID" value="NZ_FMCS01000002.1"/>
</dbReference>
<evidence type="ECO:0000256" key="1">
    <source>
        <dbReference type="SAM" id="MobiDB-lite"/>
    </source>
</evidence>
<feature type="chain" id="PRO_5039123793" description="PT repeat-containing protein" evidence="2">
    <location>
        <begin position="24"/>
        <end position="195"/>
    </location>
</feature>
<gene>
    <name evidence="3" type="ORF">GA0070214_102524</name>
</gene>
<keyword evidence="4" id="KW-1185">Reference proteome</keyword>
<sequence>MLNRRARWGLALATGCAALFVTAACGGSDDGAAGDGTPGAGDPAGGFAAYASCLKEQGIDLPDNLPTGRPSGQPRPDGSGRPFPSGTPSPGFSGRPGGGRGGPGGGMDRFRPDGVDDAAWQKAQDACRSALPTGGPGGNRGPGQNGGQGTNTAYANCLADRGVQLTAGQNTSDAKVAEALTACKALSPAPSPAAS</sequence>
<evidence type="ECO:0008006" key="5">
    <source>
        <dbReference type="Google" id="ProtNLM"/>
    </source>
</evidence>
<evidence type="ECO:0000256" key="2">
    <source>
        <dbReference type="SAM" id="SignalP"/>
    </source>
</evidence>